<organism evidence="2 3">
    <name type="scientific">Candidatus Methanofishera endochildressiae</name>
    <dbReference type="NCBI Taxonomy" id="2738884"/>
    <lineage>
        <taxon>Bacteria</taxon>
        <taxon>Pseudomonadati</taxon>
        <taxon>Pseudomonadota</taxon>
        <taxon>Gammaproteobacteria</taxon>
        <taxon>Candidatus Methanofishera</taxon>
    </lineage>
</organism>
<evidence type="ECO:0000313" key="2">
    <source>
        <dbReference type="EMBL" id="NYT47488.1"/>
    </source>
</evidence>
<reference evidence="2 3" key="1">
    <citation type="submission" date="2020-05" db="EMBL/GenBank/DDBJ databases">
        <title>Horizontal transmission and recombination maintain forever young bacterial symbiont genomes.</title>
        <authorList>
            <person name="Russell S.L."/>
            <person name="Pepper-Tunick E."/>
            <person name="Svedberg J."/>
            <person name="Byrne A."/>
            <person name="Ruelas Castillo J."/>
            <person name="Vollmers C."/>
            <person name="Beinart R.A."/>
            <person name="Corbett-Detig R."/>
        </authorList>
    </citation>
    <scope>NUCLEOTIDE SEQUENCE [LARGE SCALE GENOMIC DNA]</scope>
    <source>
        <strain evidence="2">4727-3</strain>
    </source>
</reference>
<evidence type="ECO:0000313" key="3">
    <source>
        <dbReference type="Proteomes" id="UP000537890"/>
    </source>
</evidence>
<dbReference type="Gene3D" id="2.60.120.260">
    <property type="entry name" value="Galactose-binding domain-like"/>
    <property type="match status" value="1"/>
</dbReference>
<feature type="domain" description="F5/8 type C" evidence="1">
    <location>
        <begin position="32"/>
        <end position="126"/>
    </location>
</feature>
<dbReference type="Pfam" id="PF00754">
    <property type="entry name" value="F5_F8_type_C"/>
    <property type="match status" value="1"/>
</dbReference>
<evidence type="ECO:0000259" key="1">
    <source>
        <dbReference type="Pfam" id="PF00754"/>
    </source>
</evidence>
<proteinExistence type="predicted"/>
<dbReference type="AlphaFoldDB" id="A0A7Z0MPR6"/>
<dbReference type="InterPro" id="IPR008979">
    <property type="entry name" value="Galactose-bd-like_sf"/>
</dbReference>
<dbReference type="SUPFAM" id="SSF49785">
    <property type="entry name" value="Galactose-binding domain-like"/>
    <property type="match status" value="1"/>
</dbReference>
<comment type="caution">
    <text evidence="2">The sequence shown here is derived from an EMBL/GenBank/DDBJ whole genome shotgun (WGS) entry which is preliminary data.</text>
</comment>
<dbReference type="InterPro" id="IPR000421">
    <property type="entry name" value="FA58C"/>
</dbReference>
<name>A0A7Z0MPR6_9GAMM</name>
<gene>
    <name evidence="2" type="ORF">H0A75_07860</name>
</gene>
<protein>
    <submittedName>
        <fullName evidence="2">Discoidin domain-containing protein</fullName>
    </submittedName>
</protein>
<dbReference type="Proteomes" id="UP000537890">
    <property type="component" value="Unassembled WGS sequence"/>
</dbReference>
<accession>A0A7Z0MPR6</accession>
<dbReference type="EMBL" id="JACCHS010000161">
    <property type="protein sequence ID" value="NYT47488.1"/>
    <property type="molecule type" value="Genomic_DNA"/>
</dbReference>
<sequence>MRKRIITTDKNKTVTPDDAWLDLEEIVEVEISSEDVAYPIESALLAEQHSGWRASEPGKQVIRLVFNQPQKLTRIWLSFTEASAERTQEFKIRCSSDNGQSFQEIVRQQWNFSPTGATSETEDYTVELPAVSVFELTITPDINSVKAFAALAQLRLA</sequence>